<protein>
    <submittedName>
        <fullName evidence="2">Uncharacterized protein</fullName>
    </submittedName>
</protein>
<proteinExistence type="predicted"/>
<evidence type="ECO:0000313" key="3">
    <source>
        <dbReference type="Proteomes" id="UP000548476"/>
    </source>
</evidence>
<sequence>MPTDGAFAVDLLDLKAYARQLKLTSEADASRVFGYLGDLAWNSAGGGDGGGAEHVLGMHGHITSVWAADHDRLLGEMRKTLNAAETRLRDYSLALKEIAEAYADADEDNRRKVDDVYAEGQDDNDNAQRNAPEQSSRPFEHRSGDYDEAYAGIYHSDPRIPLDGLLTAMGSGGPFADAKNWLKSCGIDLDDHILAYQGPWEGLANAVAAGELFRAATAAVADNTGRGMDDVQVTWDGSAAELARIHIGNFEVSVENEGYPEFGRLNTDSLAALDDIAFCAAMTAFQFKAGLAAIVAGNELVPFITVVTSIPGVERPLGQPPDGTALYNAVKGALAASALWDRIRGPAALGLLWNGLELLVMGCLSVKRAVDRYTDGVQPAIKLCLESLSDRDFPPLLWTN</sequence>
<dbReference type="RefSeq" id="WP_184787381.1">
    <property type="nucleotide sequence ID" value="NZ_BONT01000088.1"/>
</dbReference>
<dbReference type="Proteomes" id="UP000548476">
    <property type="component" value="Unassembled WGS sequence"/>
</dbReference>
<reference evidence="2 3" key="1">
    <citation type="submission" date="2020-08" db="EMBL/GenBank/DDBJ databases">
        <title>Genomic Encyclopedia of Type Strains, Phase IV (KMG-IV): sequencing the most valuable type-strain genomes for metagenomic binning, comparative biology and taxonomic classification.</title>
        <authorList>
            <person name="Goeker M."/>
        </authorList>
    </citation>
    <scope>NUCLEOTIDE SEQUENCE [LARGE SCALE GENOMIC DNA]</scope>
    <source>
        <strain evidence="2 3">YIM 65646</strain>
    </source>
</reference>
<name>A0A841FFC1_9ACTN</name>
<accession>A0A841FFC1</accession>
<keyword evidence="3" id="KW-1185">Reference proteome</keyword>
<gene>
    <name evidence="2" type="ORF">HNR73_002384</name>
</gene>
<evidence type="ECO:0000313" key="2">
    <source>
        <dbReference type="EMBL" id="MBB6034534.1"/>
    </source>
</evidence>
<feature type="compositionally biased region" description="Polar residues" evidence="1">
    <location>
        <begin position="127"/>
        <end position="137"/>
    </location>
</feature>
<organism evidence="2 3">
    <name type="scientific">Phytomonospora endophytica</name>
    <dbReference type="NCBI Taxonomy" id="714109"/>
    <lineage>
        <taxon>Bacteria</taxon>
        <taxon>Bacillati</taxon>
        <taxon>Actinomycetota</taxon>
        <taxon>Actinomycetes</taxon>
        <taxon>Micromonosporales</taxon>
        <taxon>Micromonosporaceae</taxon>
        <taxon>Phytomonospora</taxon>
    </lineage>
</organism>
<dbReference type="EMBL" id="JACHGT010000004">
    <property type="protein sequence ID" value="MBB6034534.1"/>
    <property type="molecule type" value="Genomic_DNA"/>
</dbReference>
<feature type="region of interest" description="Disordered" evidence="1">
    <location>
        <begin position="119"/>
        <end position="143"/>
    </location>
</feature>
<evidence type="ECO:0000256" key="1">
    <source>
        <dbReference type="SAM" id="MobiDB-lite"/>
    </source>
</evidence>
<comment type="caution">
    <text evidence="2">The sequence shown here is derived from an EMBL/GenBank/DDBJ whole genome shotgun (WGS) entry which is preliminary data.</text>
</comment>
<dbReference type="AlphaFoldDB" id="A0A841FFC1"/>